<gene>
    <name evidence="2" type="ORF">B0H15DRAFT_804273</name>
</gene>
<dbReference type="Proteomes" id="UP001222325">
    <property type="component" value="Unassembled WGS sequence"/>
</dbReference>
<keyword evidence="3" id="KW-1185">Reference proteome</keyword>
<organism evidence="2 3">
    <name type="scientific">Mycena belliarum</name>
    <dbReference type="NCBI Taxonomy" id="1033014"/>
    <lineage>
        <taxon>Eukaryota</taxon>
        <taxon>Fungi</taxon>
        <taxon>Dikarya</taxon>
        <taxon>Basidiomycota</taxon>
        <taxon>Agaricomycotina</taxon>
        <taxon>Agaricomycetes</taxon>
        <taxon>Agaricomycetidae</taxon>
        <taxon>Agaricales</taxon>
        <taxon>Marasmiineae</taxon>
        <taxon>Mycenaceae</taxon>
        <taxon>Mycena</taxon>
    </lineage>
</organism>
<dbReference type="AlphaFoldDB" id="A0AAD6XK04"/>
<feature type="region of interest" description="Disordered" evidence="1">
    <location>
        <begin position="269"/>
        <end position="324"/>
    </location>
</feature>
<sequence>MSGSSSFKVYLQPPGTFTVGERVEVSGRDDSVDKTLSLGTLFDTTGVFITHLLASEFARSAILLIVLNVYWSSNKKAPGEDHIINYLRRSPPNVVLASPADMEPKKKNGVIWGAVDETTDRNEIIIALDLATRLSAAEDPLSFKQKQLRLLWYVAYMHELAHAIVKHMFPHLTTPLLAGESLDNDGPGIGESGHIFEQLYLGFTLLAEWSKEEVNQVNRMDCILRLLVKTERRVYYELDEAKIDTILGSIASDMAFKACHMLPMSDFDSSTPYQSTHAQPDLIGRYRTGNGEEDEDGDEDEQDDTESPDHAATVGNGALGARTGGEDFVGCQLVIDMNR</sequence>
<evidence type="ECO:0000313" key="2">
    <source>
        <dbReference type="EMBL" id="KAJ7080030.1"/>
    </source>
</evidence>
<feature type="compositionally biased region" description="Acidic residues" evidence="1">
    <location>
        <begin position="291"/>
        <end position="306"/>
    </location>
</feature>
<accession>A0AAD6XK04</accession>
<reference evidence="2" key="1">
    <citation type="submission" date="2023-03" db="EMBL/GenBank/DDBJ databases">
        <title>Massive genome expansion in bonnet fungi (Mycena s.s.) driven by repeated elements and novel gene families across ecological guilds.</title>
        <authorList>
            <consortium name="Lawrence Berkeley National Laboratory"/>
            <person name="Harder C.B."/>
            <person name="Miyauchi S."/>
            <person name="Viragh M."/>
            <person name="Kuo A."/>
            <person name="Thoen E."/>
            <person name="Andreopoulos B."/>
            <person name="Lu D."/>
            <person name="Skrede I."/>
            <person name="Drula E."/>
            <person name="Henrissat B."/>
            <person name="Morin E."/>
            <person name="Kohler A."/>
            <person name="Barry K."/>
            <person name="LaButti K."/>
            <person name="Morin E."/>
            <person name="Salamov A."/>
            <person name="Lipzen A."/>
            <person name="Mereny Z."/>
            <person name="Hegedus B."/>
            <person name="Baldrian P."/>
            <person name="Stursova M."/>
            <person name="Weitz H."/>
            <person name="Taylor A."/>
            <person name="Grigoriev I.V."/>
            <person name="Nagy L.G."/>
            <person name="Martin F."/>
            <person name="Kauserud H."/>
        </authorList>
    </citation>
    <scope>NUCLEOTIDE SEQUENCE</scope>
    <source>
        <strain evidence="2">CBHHK173m</strain>
    </source>
</reference>
<evidence type="ECO:0000256" key="1">
    <source>
        <dbReference type="SAM" id="MobiDB-lite"/>
    </source>
</evidence>
<protein>
    <submittedName>
        <fullName evidence="2">Uncharacterized protein</fullName>
    </submittedName>
</protein>
<name>A0AAD6XK04_9AGAR</name>
<proteinExistence type="predicted"/>
<comment type="caution">
    <text evidence="2">The sequence shown here is derived from an EMBL/GenBank/DDBJ whole genome shotgun (WGS) entry which is preliminary data.</text>
</comment>
<evidence type="ECO:0000313" key="3">
    <source>
        <dbReference type="Proteomes" id="UP001222325"/>
    </source>
</evidence>
<feature type="compositionally biased region" description="Polar residues" evidence="1">
    <location>
        <begin position="269"/>
        <end position="278"/>
    </location>
</feature>
<dbReference type="EMBL" id="JARJCN010000057">
    <property type="protein sequence ID" value="KAJ7080030.1"/>
    <property type="molecule type" value="Genomic_DNA"/>
</dbReference>